<name>A0ABR3A0T9_9AGAR</name>
<dbReference type="InterPro" id="IPR011992">
    <property type="entry name" value="EF-hand-dom_pair"/>
</dbReference>
<dbReference type="Proteomes" id="UP001437256">
    <property type="component" value="Unassembled WGS sequence"/>
</dbReference>
<feature type="domain" description="C2" evidence="9">
    <location>
        <begin position="661"/>
        <end position="832"/>
    </location>
</feature>
<dbReference type="InterPro" id="IPR000008">
    <property type="entry name" value="C2_dom"/>
</dbReference>
<evidence type="ECO:0000256" key="8">
    <source>
        <dbReference type="SAM" id="MobiDB-lite"/>
    </source>
</evidence>
<dbReference type="PANTHER" id="PTHR10336">
    <property type="entry name" value="PHOSPHOINOSITIDE-SPECIFIC PHOSPHOLIPASE C FAMILY PROTEIN"/>
    <property type="match status" value="1"/>
</dbReference>
<feature type="compositionally biased region" description="Polar residues" evidence="8">
    <location>
        <begin position="734"/>
        <end position="756"/>
    </location>
</feature>
<dbReference type="InterPro" id="IPR018247">
    <property type="entry name" value="EF_Hand_1_Ca_BS"/>
</dbReference>
<feature type="domain" description="EF-hand" evidence="11">
    <location>
        <begin position="198"/>
        <end position="233"/>
    </location>
</feature>
<dbReference type="Gene3D" id="2.60.40.150">
    <property type="entry name" value="C2 domain"/>
    <property type="match status" value="1"/>
</dbReference>
<feature type="region of interest" description="Disordered" evidence="8">
    <location>
        <begin position="732"/>
        <end position="756"/>
    </location>
</feature>
<dbReference type="Pfam" id="PF00387">
    <property type="entry name" value="PI-PLC-Y"/>
    <property type="match status" value="1"/>
</dbReference>
<feature type="compositionally biased region" description="Polar residues" evidence="8">
    <location>
        <begin position="1"/>
        <end position="36"/>
    </location>
</feature>
<dbReference type="PANTHER" id="PTHR10336:SF36">
    <property type="entry name" value="1-PHOSPHATIDYLINOSITOL 4,5-BISPHOSPHATE PHOSPHODIESTERASE BETA-4"/>
    <property type="match status" value="1"/>
</dbReference>
<dbReference type="Gene3D" id="3.20.20.190">
    <property type="entry name" value="Phosphatidylinositol (PI) phosphodiesterase"/>
    <property type="match status" value="1"/>
</dbReference>
<accession>A0ABR3A0T9</accession>
<dbReference type="EC" id="3.1.4.11" evidence="1 7"/>
<dbReference type="PROSITE" id="PS50004">
    <property type="entry name" value="C2"/>
    <property type="match status" value="1"/>
</dbReference>
<keyword evidence="6" id="KW-0807">Transducer</keyword>
<dbReference type="InterPro" id="IPR001711">
    <property type="entry name" value="PLipase_C_Pinositol-sp_Y"/>
</dbReference>
<evidence type="ECO:0000256" key="2">
    <source>
        <dbReference type="ARBA" id="ARBA00022801"/>
    </source>
</evidence>
<dbReference type="PROSITE" id="PS00018">
    <property type="entry name" value="EF_HAND_1"/>
    <property type="match status" value="1"/>
</dbReference>
<dbReference type="InterPro" id="IPR000909">
    <property type="entry name" value="PLipase_C_PInositol-sp_X_dom"/>
</dbReference>
<evidence type="ECO:0000256" key="5">
    <source>
        <dbReference type="ARBA" id="ARBA00023098"/>
    </source>
</evidence>
<organism evidence="12 13">
    <name type="scientific">Marasmius tenuissimus</name>
    <dbReference type="NCBI Taxonomy" id="585030"/>
    <lineage>
        <taxon>Eukaryota</taxon>
        <taxon>Fungi</taxon>
        <taxon>Dikarya</taxon>
        <taxon>Basidiomycota</taxon>
        <taxon>Agaricomycotina</taxon>
        <taxon>Agaricomycetes</taxon>
        <taxon>Agaricomycetidae</taxon>
        <taxon>Agaricales</taxon>
        <taxon>Marasmiineae</taxon>
        <taxon>Marasmiaceae</taxon>
        <taxon>Marasmius</taxon>
    </lineage>
</organism>
<evidence type="ECO:0000259" key="11">
    <source>
        <dbReference type="PROSITE" id="PS50222"/>
    </source>
</evidence>
<dbReference type="Pfam" id="PF13499">
    <property type="entry name" value="EF-hand_7"/>
    <property type="match status" value="1"/>
</dbReference>
<dbReference type="InterPro" id="IPR011993">
    <property type="entry name" value="PH-like_dom_sf"/>
</dbReference>
<dbReference type="SUPFAM" id="SSF49562">
    <property type="entry name" value="C2 domain (Calcium/lipid-binding domain, CaLB)"/>
    <property type="match status" value="1"/>
</dbReference>
<evidence type="ECO:0000256" key="7">
    <source>
        <dbReference type="RuleBase" id="RU361133"/>
    </source>
</evidence>
<evidence type="ECO:0000256" key="1">
    <source>
        <dbReference type="ARBA" id="ARBA00012368"/>
    </source>
</evidence>
<evidence type="ECO:0000256" key="3">
    <source>
        <dbReference type="ARBA" id="ARBA00022837"/>
    </source>
</evidence>
<dbReference type="SUPFAM" id="SSF50729">
    <property type="entry name" value="PH domain-like"/>
    <property type="match status" value="1"/>
</dbReference>
<dbReference type="InterPro" id="IPR001192">
    <property type="entry name" value="PI-PLC_fam"/>
</dbReference>
<dbReference type="EMBL" id="JBBXMP010000028">
    <property type="protein sequence ID" value="KAL0067238.1"/>
    <property type="molecule type" value="Genomic_DNA"/>
</dbReference>
<dbReference type="CDD" id="cd08598">
    <property type="entry name" value="PI-PLC1c_yeast"/>
    <property type="match status" value="1"/>
</dbReference>
<reference evidence="12 13" key="1">
    <citation type="submission" date="2024-05" db="EMBL/GenBank/DDBJ databases">
        <title>A draft genome resource for the thread blight pathogen Marasmius tenuissimus strain MS-2.</title>
        <authorList>
            <person name="Yulfo-Soto G.E."/>
            <person name="Baruah I.K."/>
            <person name="Amoako-Attah I."/>
            <person name="Bukari Y."/>
            <person name="Meinhardt L.W."/>
            <person name="Bailey B.A."/>
            <person name="Cohen S.P."/>
        </authorList>
    </citation>
    <scope>NUCLEOTIDE SEQUENCE [LARGE SCALE GENOMIC DNA]</scope>
    <source>
        <strain evidence="12 13">MS-2</strain>
    </source>
</reference>
<keyword evidence="3" id="KW-0106">Calcium</keyword>
<evidence type="ECO:0000259" key="9">
    <source>
        <dbReference type="PROSITE" id="PS50004"/>
    </source>
</evidence>
<comment type="catalytic activity">
    <reaction evidence="7">
        <text>a 1,2-diacyl-sn-glycero-3-phospho-(1D-myo-inositol-4,5-bisphosphate) + H2O = 1D-myo-inositol 1,4,5-trisphosphate + a 1,2-diacyl-sn-glycerol + H(+)</text>
        <dbReference type="Rhea" id="RHEA:33179"/>
        <dbReference type="ChEBI" id="CHEBI:15377"/>
        <dbReference type="ChEBI" id="CHEBI:15378"/>
        <dbReference type="ChEBI" id="CHEBI:17815"/>
        <dbReference type="ChEBI" id="CHEBI:58456"/>
        <dbReference type="ChEBI" id="CHEBI:203600"/>
        <dbReference type="EC" id="3.1.4.11"/>
    </reaction>
</comment>
<evidence type="ECO:0000313" key="12">
    <source>
        <dbReference type="EMBL" id="KAL0067238.1"/>
    </source>
</evidence>
<evidence type="ECO:0000256" key="6">
    <source>
        <dbReference type="ARBA" id="ARBA00023224"/>
    </source>
</evidence>
<dbReference type="InterPro" id="IPR035892">
    <property type="entry name" value="C2_domain_sf"/>
</dbReference>
<dbReference type="CDD" id="cd13360">
    <property type="entry name" value="PH_PLC_fungal"/>
    <property type="match status" value="1"/>
</dbReference>
<dbReference type="Pfam" id="PF00168">
    <property type="entry name" value="C2"/>
    <property type="match status" value="2"/>
</dbReference>
<evidence type="ECO:0000313" key="13">
    <source>
        <dbReference type="Proteomes" id="UP001437256"/>
    </source>
</evidence>
<dbReference type="PROSITE" id="PS50222">
    <property type="entry name" value="EF_HAND_2"/>
    <property type="match status" value="1"/>
</dbReference>
<gene>
    <name evidence="12" type="ORF">AAF712_005808</name>
</gene>
<evidence type="ECO:0000259" key="10">
    <source>
        <dbReference type="PROSITE" id="PS50008"/>
    </source>
</evidence>
<dbReference type="InterPro" id="IPR037755">
    <property type="entry name" value="Plc1_PH"/>
</dbReference>
<dbReference type="SMART" id="SM00239">
    <property type="entry name" value="C2"/>
    <property type="match status" value="1"/>
</dbReference>
<dbReference type="CDD" id="cd00275">
    <property type="entry name" value="C2_PLC_like"/>
    <property type="match status" value="1"/>
</dbReference>
<dbReference type="PROSITE" id="PS50008">
    <property type="entry name" value="PIPLC_Y_DOMAIN"/>
    <property type="match status" value="1"/>
</dbReference>
<comment type="caution">
    <text evidence="12">The sequence shown here is derived from an EMBL/GenBank/DDBJ whole genome shotgun (WGS) entry which is preliminary data.</text>
</comment>
<evidence type="ECO:0000256" key="4">
    <source>
        <dbReference type="ARBA" id="ARBA00022963"/>
    </source>
</evidence>
<keyword evidence="2 7" id="KW-0378">Hydrolase</keyword>
<feature type="region of interest" description="Disordered" evidence="8">
    <location>
        <begin position="1"/>
        <end position="47"/>
    </location>
</feature>
<protein>
    <recommendedName>
        <fullName evidence="1 7">Phosphoinositide phospholipase C</fullName>
        <ecNumber evidence="1 7">3.1.4.11</ecNumber>
    </recommendedName>
</protein>
<keyword evidence="5 7" id="KW-0443">Lipid metabolism</keyword>
<dbReference type="Pfam" id="PF00388">
    <property type="entry name" value="PI-PLC-X"/>
    <property type="match status" value="1"/>
</dbReference>
<keyword evidence="4 7" id="KW-0442">Lipid degradation</keyword>
<dbReference type="InterPro" id="IPR002048">
    <property type="entry name" value="EF_hand_dom"/>
</dbReference>
<dbReference type="SUPFAM" id="SSF51695">
    <property type="entry name" value="PLC-like phosphodiesterases"/>
    <property type="match status" value="1"/>
</dbReference>
<dbReference type="SMART" id="SM00148">
    <property type="entry name" value="PLCXc"/>
    <property type="match status" value="1"/>
</dbReference>
<sequence length="857" mass="96951">MSSDAQPTQSASQDPNNQPALHSTPSNQPDTSTPAQTVPDELQKGIRMTKVTEKKVKEAQFRIDPDEGRIVYESKKSGIIPIEAIKELRFNSDARYYRAQFKFPEEAEARWTTVVHILDGTYKTMHIIAPSVEIFKLWKPALEKLFKIRQGLQLGLQNNQLRDAVWEKQYWKGADKNQDQKLDLNELRGLCLRLNLNFTDAELRKVFKEADIHHQDYLDYEGFRRLVKIVKRKPEIEKIYNQLYSSGGGQLSFAVFEKFMRDSQESALSSEELKTIFAKYSRVHSESEAKEGNLPEASKDATMDLDNFLDFLRSTDNCAFPEQYSTIHHDMTKPISEYFISSSHNTYLVGHQLVGISTIEGYIRALLHSCRTVELDIYDGDTEPVVYHGKTWTTKVPVREICQAIAQYAFVASPYAVVISAEVHCGVKQQDMVVDIMRKAFGTSLVEAPVDGRPKIKQLPSPEELKGKVLLKAKNLYVAAQIESMQAMKLAEASAQRRAEIIEAEAITSSSSSSEDDSGRIMGELKSLKHRLRERTHRKKANKKPNVKMSFNLLSLVVYTVGVKCRGFSQPYAPEHIFSLSENSANKYMKAGMKDVIKHTQAHMVRVYPKGTRVNSSNYEPHRFWACGAQVVALNWQTFDLGYMINHAMFLRNGRSGYVHKPPALLPGGEELLDKYTEHHFDVTVISAQQLPRPRDALGHEIVDKSIVDPFVEVSLHIPVWSKSPFLPGGEGTSAVSSGKYSPPTSQASRNEPSSARTITVKTAPVRNNGFNPIWNEELSIPFDCIGDMKELVFVRFAVRQKGDDNDDEPLASYCAPLSSLQRGFRYLALHDSQLTQHLFSTLFVHIKVRDRDVKKA</sequence>
<dbReference type="SUPFAM" id="SSF47473">
    <property type="entry name" value="EF-hand"/>
    <property type="match status" value="1"/>
</dbReference>
<dbReference type="SMART" id="SM00149">
    <property type="entry name" value="PLCYc"/>
    <property type="match status" value="1"/>
</dbReference>
<dbReference type="Gene3D" id="2.30.29.30">
    <property type="entry name" value="Pleckstrin-homology domain (PH domain)/Phosphotyrosine-binding domain (PTB)"/>
    <property type="match status" value="1"/>
</dbReference>
<dbReference type="PRINTS" id="PR00390">
    <property type="entry name" value="PHPHLIPASEC"/>
</dbReference>
<dbReference type="PROSITE" id="PS50007">
    <property type="entry name" value="PIPLC_X_DOMAIN"/>
    <property type="match status" value="1"/>
</dbReference>
<proteinExistence type="predicted"/>
<dbReference type="InterPro" id="IPR017946">
    <property type="entry name" value="PLC-like_Pdiesterase_TIM-brl"/>
</dbReference>
<feature type="domain" description="PI-PLC Y-box" evidence="10">
    <location>
        <begin position="553"/>
        <end position="665"/>
    </location>
</feature>
<dbReference type="Gene3D" id="1.10.238.10">
    <property type="entry name" value="EF-hand"/>
    <property type="match status" value="2"/>
</dbReference>
<keyword evidence="13" id="KW-1185">Reference proteome</keyword>